<feature type="transmembrane region" description="Helical" evidence="9">
    <location>
        <begin position="12"/>
        <end position="30"/>
    </location>
</feature>
<evidence type="ECO:0000256" key="3">
    <source>
        <dbReference type="ARBA" id="ARBA00022475"/>
    </source>
</evidence>
<evidence type="ECO:0000256" key="9">
    <source>
        <dbReference type="RuleBase" id="RU369079"/>
    </source>
</evidence>
<evidence type="ECO:0000259" key="10">
    <source>
        <dbReference type="Pfam" id="PF04290"/>
    </source>
</evidence>
<accession>A0A4R1GJ26</accession>
<evidence type="ECO:0000313" key="12">
    <source>
        <dbReference type="Proteomes" id="UP000294546"/>
    </source>
</evidence>
<keyword evidence="6 9" id="KW-1133">Transmembrane helix</keyword>
<dbReference type="EMBL" id="SMFU01000011">
    <property type="protein sequence ID" value="TCK04322.1"/>
    <property type="molecule type" value="Genomic_DNA"/>
</dbReference>
<dbReference type="InterPro" id="IPR055348">
    <property type="entry name" value="DctQ"/>
</dbReference>
<comment type="function">
    <text evidence="9">Part of the tripartite ATP-independent periplasmic (TRAP) transport system.</text>
</comment>
<keyword evidence="3" id="KW-1003">Cell membrane</keyword>
<feature type="transmembrane region" description="Helical" evidence="9">
    <location>
        <begin position="50"/>
        <end position="67"/>
    </location>
</feature>
<evidence type="ECO:0000256" key="5">
    <source>
        <dbReference type="ARBA" id="ARBA00022692"/>
    </source>
</evidence>
<evidence type="ECO:0000256" key="4">
    <source>
        <dbReference type="ARBA" id="ARBA00022519"/>
    </source>
</evidence>
<comment type="caution">
    <text evidence="11">The sequence shown here is derived from an EMBL/GenBank/DDBJ whole genome shotgun (WGS) entry which is preliminary data.</text>
</comment>
<evidence type="ECO:0000313" key="11">
    <source>
        <dbReference type="EMBL" id="TCK04322.1"/>
    </source>
</evidence>
<dbReference type="Proteomes" id="UP000294546">
    <property type="component" value="Unassembled WGS sequence"/>
</dbReference>
<dbReference type="AlphaFoldDB" id="A0A4R1GJ26"/>
<comment type="subcellular location">
    <subcellularLocation>
        <location evidence="1 9">Cell inner membrane</location>
        <topology evidence="1 9">Multi-pass membrane protein</topology>
    </subcellularLocation>
</comment>
<dbReference type="GO" id="GO:0015740">
    <property type="term" value="P:C4-dicarboxylate transport"/>
    <property type="evidence" value="ECO:0007669"/>
    <property type="project" value="TreeGrafter"/>
</dbReference>
<feature type="transmembrane region" description="Helical" evidence="9">
    <location>
        <begin position="135"/>
        <end position="154"/>
    </location>
</feature>
<comment type="similarity">
    <text evidence="8 9">Belongs to the TRAP transporter small permease family.</text>
</comment>
<keyword evidence="5 9" id="KW-0812">Transmembrane</keyword>
<reference evidence="11 12" key="1">
    <citation type="submission" date="2019-03" db="EMBL/GenBank/DDBJ databases">
        <title>Genomic Encyclopedia of Archaeal and Bacterial Type Strains, Phase II (KMG-II): from individual species to whole genera.</title>
        <authorList>
            <person name="Goeker M."/>
        </authorList>
    </citation>
    <scope>NUCLEOTIDE SEQUENCE [LARGE SCALE GENOMIC DNA]</scope>
    <source>
        <strain evidence="11 12">DSM 27697</strain>
    </source>
</reference>
<keyword evidence="2 9" id="KW-0813">Transport</keyword>
<comment type="subunit">
    <text evidence="9">The complex comprises the extracytoplasmic solute receptor protein and the two transmembrane proteins.</text>
</comment>
<proteinExistence type="inferred from homology"/>
<dbReference type="RefSeq" id="WP_243642435.1">
    <property type="nucleotide sequence ID" value="NZ_SMFU01000011.1"/>
</dbReference>
<dbReference type="InterPro" id="IPR007387">
    <property type="entry name" value="TRAP_DctQ"/>
</dbReference>
<sequence length="187" mass="20801">MMKSIERWVSKITLVLGTVVLMLMVAQIVIDVVMRAVAGSGFPATSELVSKYYMVAVSFMPIAYAEVHRRHVEATVFTDLLSARKKQAVTLLGFIISVCVYGILTWGSLGEALEQTEKRAYVESGVDIFYTWPSYWILPVFLGLMWFVCVIRVVTLASHVFRGKLQDLDEGRGAIDVSSNQAKQEGA</sequence>
<evidence type="ECO:0000256" key="6">
    <source>
        <dbReference type="ARBA" id="ARBA00022989"/>
    </source>
</evidence>
<keyword evidence="12" id="KW-1185">Reference proteome</keyword>
<evidence type="ECO:0000256" key="1">
    <source>
        <dbReference type="ARBA" id="ARBA00004429"/>
    </source>
</evidence>
<organism evidence="11 12">
    <name type="scientific">Marinobacterium mangrovicola</name>
    <dbReference type="NCBI Taxonomy" id="1476959"/>
    <lineage>
        <taxon>Bacteria</taxon>
        <taxon>Pseudomonadati</taxon>
        <taxon>Pseudomonadota</taxon>
        <taxon>Gammaproteobacteria</taxon>
        <taxon>Oceanospirillales</taxon>
        <taxon>Oceanospirillaceae</taxon>
        <taxon>Marinobacterium</taxon>
    </lineage>
</organism>
<evidence type="ECO:0000256" key="2">
    <source>
        <dbReference type="ARBA" id="ARBA00022448"/>
    </source>
</evidence>
<feature type="transmembrane region" description="Helical" evidence="9">
    <location>
        <begin position="88"/>
        <end position="109"/>
    </location>
</feature>
<gene>
    <name evidence="11" type="ORF">CLV83_3740</name>
</gene>
<protein>
    <recommendedName>
        <fullName evidence="9">TRAP transporter small permease protein</fullName>
    </recommendedName>
</protein>
<keyword evidence="4 9" id="KW-0997">Cell inner membrane</keyword>
<evidence type="ECO:0000256" key="8">
    <source>
        <dbReference type="ARBA" id="ARBA00038436"/>
    </source>
</evidence>
<dbReference type="GO" id="GO:0022857">
    <property type="term" value="F:transmembrane transporter activity"/>
    <property type="evidence" value="ECO:0007669"/>
    <property type="project" value="UniProtKB-UniRule"/>
</dbReference>
<dbReference type="PANTHER" id="PTHR35011:SF10">
    <property type="entry name" value="TRAP TRANSPORTER SMALL PERMEASE PROTEIN"/>
    <property type="match status" value="1"/>
</dbReference>
<evidence type="ECO:0000256" key="7">
    <source>
        <dbReference type="ARBA" id="ARBA00023136"/>
    </source>
</evidence>
<name>A0A4R1GJ26_9GAMM</name>
<dbReference type="Pfam" id="PF04290">
    <property type="entry name" value="DctQ"/>
    <property type="match status" value="1"/>
</dbReference>
<dbReference type="GO" id="GO:0005886">
    <property type="term" value="C:plasma membrane"/>
    <property type="evidence" value="ECO:0007669"/>
    <property type="project" value="UniProtKB-SubCell"/>
</dbReference>
<keyword evidence="7 9" id="KW-0472">Membrane</keyword>
<dbReference type="PANTHER" id="PTHR35011">
    <property type="entry name" value="2,3-DIKETO-L-GULONATE TRAP TRANSPORTER SMALL PERMEASE PROTEIN YIAM"/>
    <property type="match status" value="1"/>
</dbReference>
<feature type="domain" description="Tripartite ATP-independent periplasmic transporters DctQ component" evidence="10">
    <location>
        <begin position="24"/>
        <end position="157"/>
    </location>
</feature>